<evidence type="ECO:0000259" key="5">
    <source>
        <dbReference type="PROSITE" id="PS51656"/>
    </source>
</evidence>
<dbReference type="AlphaFoldDB" id="A0A371J1X7"/>
<dbReference type="OrthoDB" id="9793312at2"/>
<keyword evidence="2" id="KW-0479">Metal-binding</keyword>
<evidence type="ECO:0000256" key="4">
    <source>
        <dbReference type="ARBA" id="ARBA00023014"/>
    </source>
</evidence>
<comment type="caution">
    <text evidence="6">The sequence shown here is derived from an EMBL/GenBank/DDBJ whole genome shotgun (WGS) entry which is preliminary data.</text>
</comment>
<evidence type="ECO:0000256" key="2">
    <source>
        <dbReference type="ARBA" id="ARBA00022723"/>
    </source>
</evidence>
<evidence type="ECO:0000313" key="6">
    <source>
        <dbReference type="EMBL" id="RDY26779.1"/>
    </source>
</evidence>
<feature type="domain" description="4Fe-4S" evidence="5">
    <location>
        <begin position="109"/>
        <end position="168"/>
    </location>
</feature>
<dbReference type="PANTHER" id="PTHR36214">
    <property type="match status" value="1"/>
</dbReference>
<dbReference type="Proteomes" id="UP000215694">
    <property type="component" value="Unassembled WGS sequence"/>
</dbReference>
<dbReference type="PANTHER" id="PTHR36214:SF3">
    <property type="entry name" value="ACETYL-COA DECARBONYLASE_SYNTHASE COMPLEX SUBUNIT GAMMA"/>
    <property type="match status" value="1"/>
</dbReference>
<evidence type="ECO:0000313" key="7">
    <source>
        <dbReference type="Proteomes" id="UP000215694"/>
    </source>
</evidence>
<keyword evidence="4" id="KW-0411">Iron-sulfur</keyword>
<gene>
    <name evidence="6" type="ORF">CHL78_011960</name>
</gene>
<accession>A0A371J1X7</accession>
<proteinExistence type="predicted"/>
<dbReference type="InterPro" id="IPR051069">
    <property type="entry name" value="ACDS_complex_subunit"/>
</dbReference>
<dbReference type="GO" id="GO:0046872">
    <property type="term" value="F:metal ion binding"/>
    <property type="evidence" value="ECO:0007669"/>
    <property type="project" value="UniProtKB-KW"/>
</dbReference>
<evidence type="ECO:0000256" key="1">
    <source>
        <dbReference type="ARBA" id="ARBA00022485"/>
    </source>
</evidence>
<dbReference type="EMBL" id="NOJY02000020">
    <property type="protein sequence ID" value="RDY26779.1"/>
    <property type="molecule type" value="Genomic_DNA"/>
</dbReference>
<keyword evidence="1" id="KW-0004">4Fe-4S</keyword>
<dbReference type="InterPro" id="IPR007202">
    <property type="entry name" value="4Fe-4S_dom"/>
</dbReference>
<sequence length="177" mass="20517">MYLEEVNLNFIQPCTTDSLRIRIQGLFSKDISDIFPYLNSYLNSAMYNKKSNTIAFNKEHKIITMYSDRVNISKLLNETEAFEVLDYLKDIINEVDSKRKEIEPSFELKKLPSPLEIYNCLPKLNCKKCGKATCLAFATNLIHGDINMKKCLHLYEKGNEANMQKIEDIVLMLGYEI</sequence>
<reference evidence="6 7" key="1">
    <citation type="journal article" date="2017" name="Genome Announc.">
        <title>Draft Genome Sequence of Romboutsia weinsteinii sp. nov. Strain CCRI-19649(T) Isolated from Surface Water.</title>
        <authorList>
            <person name="Maheux A.F."/>
            <person name="Boudreau D.K."/>
            <person name="Berube E."/>
            <person name="Boissinot M."/>
            <person name="Cantin P."/>
            <person name="Raymond F."/>
            <person name="Corbeil J."/>
            <person name="Omar R.F."/>
            <person name="Bergeron M.G."/>
        </authorList>
    </citation>
    <scope>NUCLEOTIDE SEQUENCE [LARGE SCALE GENOMIC DNA]</scope>
    <source>
        <strain evidence="6 7">CCRI-19649</strain>
    </source>
</reference>
<evidence type="ECO:0000256" key="3">
    <source>
        <dbReference type="ARBA" id="ARBA00023004"/>
    </source>
</evidence>
<keyword evidence="7" id="KW-1185">Reference proteome</keyword>
<keyword evidence="3" id="KW-0408">Iron</keyword>
<dbReference type="Gene3D" id="1.10.15.40">
    <property type="entry name" value="Electron transport complex subunit B, putative Fe-S cluster"/>
    <property type="match status" value="1"/>
</dbReference>
<name>A0A371J1X7_9FIRM</name>
<dbReference type="Pfam" id="PF04060">
    <property type="entry name" value="FeS"/>
    <property type="match status" value="1"/>
</dbReference>
<dbReference type="RefSeq" id="WP_094369399.1">
    <property type="nucleotide sequence ID" value="NZ_NOJY02000020.1"/>
</dbReference>
<protein>
    <recommendedName>
        <fullName evidence="5">4Fe-4S domain-containing protein</fullName>
    </recommendedName>
</protein>
<dbReference type="PROSITE" id="PS51656">
    <property type="entry name" value="4FE4S"/>
    <property type="match status" value="1"/>
</dbReference>
<organism evidence="6 7">
    <name type="scientific">Romboutsia weinsteinii</name>
    <dbReference type="NCBI Taxonomy" id="2020949"/>
    <lineage>
        <taxon>Bacteria</taxon>
        <taxon>Bacillati</taxon>
        <taxon>Bacillota</taxon>
        <taxon>Clostridia</taxon>
        <taxon>Peptostreptococcales</taxon>
        <taxon>Peptostreptococcaceae</taxon>
        <taxon>Romboutsia</taxon>
    </lineage>
</organism>
<dbReference type="GO" id="GO:0051539">
    <property type="term" value="F:4 iron, 4 sulfur cluster binding"/>
    <property type="evidence" value="ECO:0007669"/>
    <property type="project" value="UniProtKB-KW"/>
</dbReference>